<dbReference type="PANTHER" id="PTHR32438">
    <property type="entry name" value="4-ALPHA-GLUCANOTRANSFERASE DPE1, CHLOROPLASTIC/AMYLOPLASTIC"/>
    <property type="match status" value="1"/>
</dbReference>
<evidence type="ECO:0000256" key="5">
    <source>
        <dbReference type="ARBA" id="ARBA00022676"/>
    </source>
</evidence>
<evidence type="ECO:0000256" key="10">
    <source>
        <dbReference type="RuleBase" id="RU361207"/>
    </source>
</evidence>
<evidence type="ECO:0000256" key="4">
    <source>
        <dbReference type="ARBA" id="ARBA00020295"/>
    </source>
</evidence>
<dbReference type="GO" id="GO:0004134">
    <property type="term" value="F:4-alpha-glucanotransferase activity"/>
    <property type="evidence" value="ECO:0007669"/>
    <property type="project" value="UniProtKB-EC"/>
</dbReference>
<dbReference type="AlphaFoldDB" id="A0A939H8X7"/>
<comment type="catalytic activity">
    <reaction evidence="1 10">
        <text>Transfers a segment of a (1-&gt;4)-alpha-D-glucan to a new position in an acceptor, which may be glucose or a (1-&gt;4)-alpha-D-glucan.</text>
        <dbReference type="EC" id="2.4.1.25"/>
    </reaction>
</comment>
<sequence>MKKRSSGILMHISSLPGPYGIGDFGKGAYEFVDFLDRASQREWQILPLGITGYGDSPYQNFSAFAGNPYFIDLSELLSQGFIEREELENLPLGDDPEKVDYGILYRNKMELLRRAYKRAYRTMGSELRAFYEEEKGWLRDYALFMAIKAEHKGVSWLRWPSKYKDIHSEAVLEFERTHEKDMYFHVFIQYYFFRQWKKLKNYANDKNIRIIGDIPIYVAEDSSDVWGNSSLFKVNDQFEPITVAGCPPDAFSETGQLWGNPIYNWEAMEEDGYRWWIERIRASFEIYDVVRIDHFRGFEAYWEIKSGSETAVHGQWTKGPGMKLFKKVKEELGELDIIAEDLGFLTEEVHELIRETGYPGMKVLQFAFDPREESDYLPHTYERNAVVYTGTHDNETIMGWVRTVKPEDMAYAGKYLKLSYEEGINWGFIRGAYSSVADLCIIPMQDFLGLGNEARMNIPSTLGTNWIWRMKENELTDRLAEKIAKLTRMYGR</sequence>
<evidence type="ECO:0000256" key="1">
    <source>
        <dbReference type="ARBA" id="ARBA00000439"/>
    </source>
</evidence>
<dbReference type="RefSeq" id="WP_207598671.1">
    <property type="nucleotide sequence ID" value="NZ_JAFNJU010000002.1"/>
</dbReference>
<evidence type="ECO:0000256" key="6">
    <source>
        <dbReference type="ARBA" id="ARBA00022679"/>
    </source>
</evidence>
<keyword evidence="12" id="KW-1185">Reference proteome</keyword>
<organism evidence="11 12">
    <name type="scientific">Proteiniclasticum aestuarii</name>
    <dbReference type="NCBI Taxonomy" id="2817862"/>
    <lineage>
        <taxon>Bacteria</taxon>
        <taxon>Bacillati</taxon>
        <taxon>Bacillota</taxon>
        <taxon>Clostridia</taxon>
        <taxon>Eubacteriales</taxon>
        <taxon>Clostridiaceae</taxon>
        <taxon>Proteiniclasticum</taxon>
    </lineage>
</organism>
<gene>
    <name evidence="11" type="primary">malQ</name>
    <name evidence="11" type="ORF">J3A84_03730</name>
</gene>
<dbReference type="Gene3D" id="3.20.20.80">
    <property type="entry name" value="Glycosidases"/>
    <property type="match status" value="1"/>
</dbReference>
<proteinExistence type="inferred from homology"/>
<evidence type="ECO:0000256" key="2">
    <source>
        <dbReference type="ARBA" id="ARBA00005684"/>
    </source>
</evidence>
<dbReference type="Pfam" id="PF02446">
    <property type="entry name" value="Glyco_hydro_77"/>
    <property type="match status" value="1"/>
</dbReference>
<keyword evidence="6 10" id="KW-0808">Transferase</keyword>
<dbReference type="SUPFAM" id="SSF51445">
    <property type="entry name" value="(Trans)glycosidases"/>
    <property type="match status" value="1"/>
</dbReference>
<evidence type="ECO:0000313" key="12">
    <source>
        <dbReference type="Proteomes" id="UP000664218"/>
    </source>
</evidence>
<dbReference type="NCBIfam" id="NF011080">
    <property type="entry name" value="PRK14508.1-3"/>
    <property type="match status" value="1"/>
</dbReference>
<evidence type="ECO:0000256" key="7">
    <source>
        <dbReference type="ARBA" id="ARBA00023277"/>
    </source>
</evidence>
<dbReference type="EMBL" id="JAFNJU010000002">
    <property type="protein sequence ID" value="MBO1264153.1"/>
    <property type="molecule type" value="Genomic_DNA"/>
</dbReference>
<comment type="caution">
    <text evidence="11">The sequence shown here is derived from an EMBL/GenBank/DDBJ whole genome shotgun (WGS) entry which is preliminary data.</text>
</comment>
<evidence type="ECO:0000313" key="11">
    <source>
        <dbReference type="EMBL" id="MBO1264153.1"/>
    </source>
</evidence>
<dbReference type="InterPro" id="IPR017853">
    <property type="entry name" value="GH"/>
</dbReference>
<name>A0A939H8X7_9CLOT</name>
<dbReference type="EC" id="2.4.1.25" evidence="3 10"/>
<keyword evidence="7 10" id="KW-0119">Carbohydrate metabolism</keyword>
<keyword evidence="5 10" id="KW-0328">Glycosyltransferase</keyword>
<dbReference type="InterPro" id="IPR003385">
    <property type="entry name" value="Glyco_hydro_77"/>
</dbReference>
<accession>A0A939H8X7</accession>
<evidence type="ECO:0000256" key="8">
    <source>
        <dbReference type="ARBA" id="ARBA00031423"/>
    </source>
</evidence>
<dbReference type="PANTHER" id="PTHR32438:SF5">
    <property type="entry name" value="4-ALPHA-GLUCANOTRANSFERASE DPE1, CHLOROPLASTIC_AMYLOPLASTIC"/>
    <property type="match status" value="1"/>
</dbReference>
<evidence type="ECO:0000256" key="9">
    <source>
        <dbReference type="ARBA" id="ARBA00031501"/>
    </source>
</evidence>
<comment type="similarity">
    <text evidence="2 10">Belongs to the disproportionating enzyme family.</text>
</comment>
<dbReference type="NCBIfam" id="TIGR00217">
    <property type="entry name" value="malQ"/>
    <property type="match status" value="1"/>
</dbReference>
<evidence type="ECO:0000256" key="3">
    <source>
        <dbReference type="ARBA" id="ARBA00012560"/>
    </source>
</evidence>
<dbReference type="Proteomes" id="UP000664218">
    <property type="component" value="Unassembled WGS sequence"/>
</dbReference>
<protein>
    <recommendedName>
        <fullName evidence="4 10">4-alpha-glucanotransferase</fullName>
        <ecNumber evidence="3 10">2.4.1.25</ecNumber>
    </recommendedName>
    <alternativeName>
        <fullName evidence="8 10">Amylomaltase</fullName>
    </alternativeName>
    <alternativeName>
        <fullName evidence="9 10">Disproportionating enzyme</fullName>
    </alternativeName>
</protein>
<reference evidence="11" key="1">
    <citation type="submission" date="2021-03" db="EMBL/GenBank/DDBJ databases">
        <title>Proteiniclasticum marinus sp. nov., isolated from tidal flat sediment.</title>
        <authorList>
            <person name="Namirimu T."/>
            <person name="Yang J.-A."/>
            <person name="Yang S.-H."/>
            <person name="Kim Y.-J."/>
            <person name="Kwon K.K."/>
        </authorList>
    </citation>
    <scope>NUCLEOTIDE SEQUENCE</scope>
    <source>
        <strain evidence="11">SCR006</strain>
    </source>
</reference>
<dbReference type="GO" id="GO:0005975">
    <property type="term" value="P:carbohydrate metabolic process"/>
    <property type="evidence" value="ECO:0007669"/>
    <property type="project" value="InterPro"/>
</dbReference>